<dbReference type="RefSeq" id="WP_200352114.1">
    <property type="nucleotide sequence ID" value="NZ_BAABHZ010000001.1"/>
</dbReference>
<protein>
    <submittedName>
        <fullName evidence="3">Phosphodiester glycosidase family protein</fullName>
    </submittedName>
</protein>
<dbReference type="AlphaFoldDB" id="A0A934VCN6"/>
<keyword evidence="1" id="KW-0732">Signal</keyword>
<reference evidence="3" key="1">
    <citation type="submission" date="2021-01" db="EMBL/GenBank/DDBJ databases">
        <title>Modified the classification status of verrucomicrobia.</title>
        <authorList>
            <person name="Feng X."/>
        </authorList>
    </citation>
    <scope>NUCLEOTIDE SEQUENCE</scope>
    <source>
        <strain evidence="3">JCM 18052</strain>
    </source>
</reference>
<evidence type="ECO:0000256" key="1">
    <source>
        <dbReference type="SAM" id="SignalP"/>
    </source>
</evidence>
<evidence type="ECO:0000313" key="3">
    <source>
        <dbReference type="EMBL" id="MBK1817161.1"/>
    </source>
</evidence>
<feature type="chain" id="PRO_5037658389" evidence="1">
    <location>
        <begin position="21"/>
        <end position="288"/>
    </location>
</feature>
<dbReference type="Proteomes" id="UP000600139">
    <property type="component" value="Unassembled WGS sequence"/>
</dbReference>
<keyword evidence="3" id="KW-0378">Hydrolase</keyword>
<keyword evidence="4" id="KW-1185">Reference proteome</keyword>
<sequence>MRFILMRFFIWPAAFLSLTACFPAKPPAVKPSAPGAAVAKPQVAAASLPPPSVLPPPRPASPVTPPRVTIREISGITFEGVSFDSRSHRLRVVDQPGGPTSRFADSSSAAKANGGIAAVNAGFFTPEGAPLGLVVSDGKISGSWNTSSLGSGVWYEAPGGGNAITRRETLGRPGAAAMSGLLQAGPLLIENHRPVSGLEATKPSVRMLILWDGGTGWWIGRGSTCTLAQLGSALAGGSPAGWPIRSALNLDGGRSSDLWISESVSGGPLLRRSPWNRPVRNFLVLVPR</sequence>
<dbReference type="GO" id="GO:0016798">
    <property type="term" value="F:hydrolase activity, acting on glycosyl bonds"/>
    <property type="evidence" value="ECO:0007669"/>
    <property type="project" value="UniProtKB-KW"/>
</dbReference>
<evidence type="ECO:0000259" key="2">
    <source>
        <dbReference type="Pfam" id="PF09992"/>
    </source>
</evidence>
<accession>A0A934VCN6</accession>
<dbReference type="Pfam" id="PF09992">
    <property type="entry name" value="NAGPA"/>
    <property type="match status" value="1"/>
</dbReference>
<comment type="caution">
    <text evidence="3">The sequence shown here is derived from an EMBL/GenBank/DDBJ whole genome shotgun (WGS) entry which is preliminary data.</text>
</comment>
<dbReference type="InterPro" id="IPR018711">
    <property type="entry name" value="NAGPA"/>
</dbReference>
<feature type="signal peptide" evidence="1">
    <location>
        <begin position="1"/>
        <end position="20"/>
    </location>
</feature>
<organism evidence="3 4">
    <name type="scientific">Luteolibacter yonseiensis</name>
    <dbReference type="NCBI Taxonomy" id="1144680"/>
    <lineage>
        <taxon>Bacteria</taxon>
        <taxon>Pseudomonadati</taxon>
        <taxon>Verrucomicrobiota</taxon>
        <taxon>Verrucomicrobiia</taxon>
        <taxon>Verrucomicrobiales</taxon>
        <taxon>Verrucomicrobiaceae</taxon>
        <taxon>Luteolibacter</taxon>
    </lineage>
</organism>
<dbReference type="PANTHER" id="PTHR40446">
    <property type="entry name" value="N-ACETYLGLUCOSAMINE-1-PHOSPHODIESTER ALPHA-N-ACETYLGLUCOSAMINIDASE"/>
    <property type="match status" value="1"/>
</dbReference>
<evidence type="ECO:0000313" key="4">
    <source>
        <dbReference type="Proteomes" id="UP000600139"/>
    </source>
</evidence>
<dbReference type="PROSITE" id="PS51257">
    <property type="entry name" value="PROKAR_LIPOPROTEIN"/>
    <property type="match status" value="1"/>
</dbReference>
<proteinExistence type="predicted"/>
<dbReference type="PANTHER" id="PTHR40446:SF2">
    <property type="entry name" value="N-ACETYLGLUCOSAMINE-1-PHOSPHODIESTER ALPHA-N-ACETYLGLUCOSAMINIDASE"/>
    <property type="match status" value="1"/>
</dbReference>
<feature type="domain" description="Phosphodiester glycosidase" evidence="2">
    <location>
        <begin position="114"/>
        <end position="285"/>
    </location>
</feature>
<dbReference type="EMBL" id="JAENIK010000012">
    <property type="protein sequence ID" value="MBK1817161.1"/>
    <property type="molecule type" value="Genomic_DNA"/>
</dbReference>
<name>A0A934VCN6_9BACT</name>
<gene>
    <name evidence="3" type="ORF">JIN84_16190</name>
</gene>
<keyword evidence="3" id="KW-0326">Glycosidase</keyword>